<dbReference type="Pfam" id="PF13730">
    <property type="entry name" value="HTH_36"/>
    <property type="match status" value="1"/>
</dbReference>
<sequence>MSKGHKAWSWRQAFSRSDLSPTTKHVLHTLALFMNEMGESCYPTIEHLMEHSSLSKNAVMKHLELAKGAGWITVSQHGFRGQKWKRRDYSARWPERDLDAPSLSERMVKSADEEEEGGARGGPPPLKKVVHEVGEGGARGGPKVVHEVDQDKNNPINNPIPIQERECAREIGNDKTTNSGKVSRETWVRRLKKVHERWPTRAGDSVEGAERLWFRLSDEERNQAEKLAKAYEKHIKDLGRTRICSLLTYLKEKRWKLLPKMAGGTGTGEAVANAAPFGKLWGVNRFSVLLAPPVSEADYPKPPAFIEERLRRGGEEAEKEKRDRRMIYGWRDVLDMQGKGVAKAKPVKVPKAMEPLGDEFEVVKVGSDVWRAWEQLHNERGWPWFGPDRDMPEWVWMPRLVSGEHLTPLEAVQDALESFEAAVRGLTETTNLEAAE</sequence>
<reference evidence="2 3" key="1">
    <citation type="journal article" date="2016" name="Front. Microbiol.">
        <title>Comparative Genomic Analysis Reveals a Diverse Repertoire of Genes Involved in Prokaryote-Eukaryote Interactions within the Pseudovibrio Genus.</title>
        <authorList>
            <person name="Romano S."/>
            <person name="Fernandez-Guerra A."/>
            <person name="Reen F.J."/>
            <person name="Glockner F.O."/>
            <person name="Crowley S.P."/>
            <person name="O'Sullivan O."/>
            <person name="Cotter P.D."/>
            <person name="Adams C."/>
            <person name="Dobson A.D."/>
            <person name="O'Gara F."/>
        </authorList>
    </citation>
    <scope>NUCLEOTIDE SEQUENCE [LARGE SCALE GENOMIC DNA]</scope>
    <source>
        <strain evidence="2 3">Ad2</strain>
    </source>
</reference>
<dbReference type="Proteomes" id="UP000076577">
    <property type="component" value="Unassembled WGS sequence"/>
</dbReference>
<dbReference type="OrthoDB" id="7864318at2"/>
<proteinExistence type="predicted"/>
<evidence type="ECO:0000313" key="3">
    <source>
        <dbReference type="Proteomes" id="UP000076577"/>
    </source>
</evidence>
<dbReference type="RefSeq" id="WP_068011175.1">
    <property type="nucleotide sequence ID" value="NZ_FOFM01000004.1"/>
</dbReference>
<gene>
    <name evidence="2" type="ORF">PsAD2_04638</name>
</gene>
<evidence type="ECO:0000256" key="1">
    <source>
        <dbReference type="SAM" id="MobiDB-lite"/>
    </source>
</evidence>
<dbReference type="PATRIC" id="fig|989403.3.peg.5078"/>
<dbReference type="EMBL" id="LMCB01000161">
    <property type="protein sequence ID" value="KZL04555.1"/>
    <property type="molecule type" value="Genomic_DNA"/>
</dbReference>
<organism evidence="2 3">
    <name type="scientific">Pseudovibrio axinellae</name>
    <dbReference type="NCBI Taxonomy" id="989403"/>
    <lineage>
        <taxon>Bacteria</taxon>
        <taxon>Pseudomonadati</taxon>
        <taxon>Pseudomonadota</taxon>
        <taxon>Alphaproteobacteria</taxon>
        <taxon>Hyphomicrobiales</taxon>
        <taxon>Stappiaceae</taxon>
        <taxon>Pseudovibrio</taxon>
    </lineage>
</organism>
<name>A0A165SW47_9HYPH</name>
<accession>A0A165SW47</accession>
<protein>
    <recommendedName>
        <fullName evidence="4">Helix-turn-helix domain protein</fullName>
    </recommendedName>
</protein>
<evidence type="ECO:0000313" key="2">
    <source>
        <dbReference type="EMBL" id="KZL04555.1"/>
    </source>
</evidence>
<feature type="region of interest" description="Disordered" evidence="1">
    <location>
        <begin position="100"/>
        <end position="160"/>
    </location>
</feature>
<dbReference type="AlphaFoldDB" id="A0A165SW47"/>
<evidence type="ECO:0008006" key="4">
    <source>
        <dbReference type="Google" id="ProtNLM"/>
    </source>
</evidence>
<dbReference type="STRING" id="989403.SAMN05421798_10470"/>
<keyword evidence="3" id="KW-1185">Reference proteome</keyword>
<comment type="caution">
    <text evidence="2">The sequence shown here is derived from an EMBL/GenBank/DDBJ whole genome shotgun (WGS) entry which is preliminary data.</text>
</comment>